<dbReference type="Gene3D" id="3.30.870.10">
    <property type="entry name" value="Endonuclease Chain A"/>
    <property type="match status" value="1"/>
</dbReference>
<sequence>MKIIQSHDIQSKLMDVILKAKKELVIVSPYVNLTYSKQVSAALIAARNRGVSIDFYIRDDATNHLSKEQVLSMGITPRLIPNLHAKLYFNELTGIISSLNLLSSSIGNSIEIGGQLETAEELDELRLFITQFIAPHEVGRAAAPDPNAWMKDAAKPPIKKTQTPEIKHSRQQEFGSVLADFLAAKVDRNTHIDGHQDGSLTIRAVGNTFTVQVENTRLVSNQLALIAVVSGSEADRFLAKASAHFTSPDYVRFIQRGGKGHYDLLKATRKEKLSAKSLEELPQAEKQKLLPEIAKFLKEVQAYKADYRS</sequence>
<dbReference type="SUPFAM" id="SSF56024">
    <property type="entry name" value="Phospholipase D/nuclease"/>
    <property type="match status" value="1"/>
</dbReference>
<dbReference type="RefSeq" id="WP_173810102.1">
    <property type="nucleotide sequence ID" value="NZ_JABSNP010000009.1"/>
</dbReference>
<evidence type="ECO:0008006" key="3">
    <source>
        <dbReference type="Google" id="ProtNLM"/>
    </source>
</evidence>
<organism evidence="1 2">
    <name type="scientific">Hymenobacter caeli</name>
    <dbReference type="NCBI Taxonomy" id="2735894"/>
    <lineage>
        <taxon>Bacteria</taxon>
        <taxon>Pseudomonadati</taxon>
        <taxon>Bacteroidota</taxon>
        <taxon>Cytophagia</taxon>
        <taxon>Cytophagales</taxon>
        <taxon>Hymenobacteraceae</taxon>
        <taxon>Hymenobacter</taxon>
    </lineage>
</organism>
<protein>
    <recommendedName>
        <fullName evidence="3">Phospholipase D-like domain-containing protein</fullName>
    </recommendedName>
</protein>
<evidence type="ECO:0000313" key="2">
    <source>
        <dbReference type="Proteomes" id="UP000779507"/>
    </source>
</evidence>
<dbReference type="CDD" id="cd00138">
    <property type="entry name" value="PLDc_SF"/>
    <property type="match status" value="1"/>
</dbReference>
<dbReference type="EMBL" id="JABSNP010000009">
    <property type="protein sequence ID" value="NRT19369.1"/>
    <property type="molecule type" value="Genomic_DNA"/>
</dbReference>
<name>A0ABX2FSN0_9BACT</name>
<proteinExistence type="predicted"/>
<accession>A0ABX2FSN0</accession>
<keyword evidence="2" id="KW-1185">Reference proteome</keyword>
<gene>
    <name evidence="1" type="ORF">HNP98_002198</name>
</gene>
<reference evidence="1 2" key="1">
    <citation type="submission" date="2020-05" db="EMBL/GenBank/DDBJ databases">
        <title>Genomic Encyclopedia of Type Strains, Phase IV (KMG-V): Genome sequencing to study the core and pangenomes of soil and plant-associated prokaryotes.</title>
        <authorList>
            <person name="Whitman W."/>
        </authorList>
    </citation>
    <scope>NUCLEOTIDE SEQUENCE [LARGE SCALE GENOMIC DNA]</scope>
    <source>
        <strain evidence="1 2">9A</strain>
    </source>
</reference>
<comment type="caution">
    <text evidence="1">The sequence shown here is derived from an EMBL/GenBank/DDBJ whole genome shotgun (WGS) entry which is preliminary data.</text>
</comment>
<evidence type="ECO:0000313" key="1">
    <source>
        <dbReference type="EMBL" id="NRT19369.1"/>
    </source>
</evidence>
<dbReference type="Proteomes" id="UP000779507">
    <property type="component" value="Unassembled WGS sequence"/>
</dbReference>